<evidence type="ECO:0000256" key="10">
    <source>
        <dbReference type="SAM" id="MobiDB-lite"/>
    </source>
</evidence>
<evidence type="ECO:0000313" key="13">
    <source>
        <dbReference type="EMBL" id="MBB4914308.1"/>
    </source>
</evidence>
<dbReference type="PANTHER" id="PTHR47917:SF1">
    <property type="entry name" value="COENZYME F420:L-GLUTAMATE LIGASE"/>
    <property type="match status" value="1"/>
</dbReference>
<evidence type="ECO:0000256" key="6">
    <source>
        <dbReference type="ARBA" id="ARBA00023002"/>
    </source>
</evidence>
<keyword evidence="5" id="KW-0630">Potassium</keyword>
<dbReference type="InterPro" id="IPR008225">
    <property type="entry name" value="F420-0_g-glutamyl_ligase"/>
</dbReference>
<evidence type="ECO:0000256" key="7">
    <source>
        <dbReference type="ARBA" id="ARBA00023134"/>
    </source>
</evidence>
<dbReference type="InterPro" id="IPR000415">
    <property type="entry name" value="Nitroreductase-like"/>
</dbReference>
<evidence type="ECO:0000256" key="3">
    <source>
        <dbReference type="ARBA" id="ARBA00022741"/>
    </source>
</evidence>
<dbReference type="HAMAP" id="MF_01259">
    <property type="entry name" value="F420_ligase_FbiB"/>
    <property type="match status" value="1"/>
</dbReference>
<evidence type="ECO:0000256" key="5">
    <source>
        <dbReference type="ARBA" id="ARBA00022958"/>
    </source>
</evidence>
<evidence type="ECO:0000256" key="2">
    <source>
        <dbReference type="ARBA" id="ARBA00022723"/>
    </source>
</evidence>
<dbReference type="InterPro" id="IPR023661">
    <property type="entry name" value="FbiB"/>
</dbReference>
<keyword evidence="9" id="KW-0511">Multifunctional enzyme</keyword>
<keyword evidence="4" id="KW-0460">Magnesium</keyword>
<dbReference type="RefSeq" id="WP_184712984.1">
    <property type="nucleotide sequence ID" value="NZ_JACHJP010000001.1"/>
</dbReference>
<dbReference type="EC" id="6.3.2.34" evidence="13"/>
<proteinExistence type="inferred from homology"/>
<keyword evidence="2" id="KW-0479">Metal-binding</keyword>
<keyword evidence="7" id="KW-0342">GTP-binding</keyword>
<protein>
    <submittedName>
        <fullName evidence="13">Coenzyme F420-0:L-glutamate ligase/coenzyme F420-1:gamma-L-glutamate ligase</fullName>
        <ecNumber evidence="13">6.3.2.31</ecNumber>
        <ecNumber evidence="13">6.3.2.34</ecNumber>
    </submittedName>
</protein>
<dbReference type="Proteomes" id="UP000552644">
    <property type="component" value="Unassembled WGS sequence"/>
</dbReference>
<feature type="domain" description="Coenzyme F420:L-glutamate ligase-like" evidence="12">
    <location>
        <begin position="24"/>
        <end position="215"/>
    </location>
</feature>
<evidence type="ECO:0000313" key="14">
    <source>
        <dbReference type="Proteomes" id="UP000552644"/>
    </source>
</evidence>
<evidence type="ECO:0000256" key="8">
    <source>
        <dbReference type="ARBA" id="ARBA00023211"/>
    </source>
</evidence>
<reference evidence="13 14" key="1">
    <citation type="submission" date="2020-08" db="EMBL/GenBank/DDBJ databases">
        <title>Genomic Encyclopedia of Type Strains, Phase III (KMG-III): the genomes of soil and plant-associated and newly described type strains.</title>
        <authorList>
            <person name="Whitman W."/>
        </authorList>
    </citation>
    <scope>NUCLEOTIDE SEQUENCE [LARGE SCALE GENOMIC DNA]</scope>
    <source>
        <strain evidence="13 14">CECT 8840</strain>
    </source>
</reference>
<dbReference type="NCBIfam" id="TIGR03553">
    <property type="entry name" value="F420_FbiB_CTERM"/>
    <property type="match status" value="1"/>
</dbReference>
<dbReference type="GO" id="GO:0016491">
    <property type="term" value="F:oxidoreductase activity"/>
    <property type="evidence" value="ECO:0007669"/>
    <property type="project" value="UniProtKB-KW"/>
</dbReference>
<gene>
    <name evidence="13" type="ORF">FHS44_001380</name>
</gene>
<dbReference type="GO" id="GO:0052619">
    <property type="term" value="F:coenzyme F420-1:gamma-L-glutamate ligase activity"/>
    <property type="evidence" value="ECO:0007669"/>
    <property type="project" value="UniProtKB-EC"/>
</dbReference>
<keyword evidence="1 13" id="KW-0436">Ligase</keyword>
<accession>A0A7W7VL80</accession>
<dbReference type="AlphaFoldDB" id="A0A7W7VL80"/>
<dbReference type="FunFam" id="3.40.109.10:FF:000009">
    <property type="entry name" value="Coenzyme F420:L-glutamate ligase"/>
    <property type="match status" value="1"/>
</dbReference>
<name>A0A7W7VL80_9ACTN</name>
<feature type="compositionally biased region" description="Basic and acidic residues" evidence="10">
    <location>
        <begin position="424"/>
        <end position="439"/>
    </location>
</feature>
<keyword evidence="14" id="KW-1185">Reference proteome</keyword>
<keyword evidence="8" id="KW-0464">Manganese</keyword>
<dbReference type="Pfam" id="PF00881">
    <property type="entry name" value="Nitroreductase"/>
    <property type="match status" value="1"/>
</dbReference>
<comment type="caution">
    <text evidence="13">The sequence shown here is derived from an EMBL/GenBank/DDBJ whole genome shotgun (WGS) entry which is preliminary data.</text>
</comment>
<dbReference type="InterPro" id="IPR029479">
    <property type="entry name" value="Nitroreductase"/>
</dbReference>
<sequence length="439" mass="47365">MSRIRRAKDDGQDARLEIFAVPGIPEVKEGDDVGELIADAAPDLRDGDILVVTSKISSKAEGRVLRDVTRPEAIAEETVRVVARRGETVIAQTAHGFVMAAAGVDASNTEPGTVVLLPVDPDASAAAVRESVRRRLGVSVGVVVSDTFGRPWRNGQTDMAIGVAGVTPMLDYRGMSDDHGNALEVTLTAVADELAAAGDLVKGKLAQTPVAVVRGMAEYTTREDGLGVRELVRQSEDDMFRYGSRDVLFARRTVRSFSPEPVDGAKVRRAVEAAIAAPAPHHTTPWRFVLLESPEVRTKLLDAMREAWIADLRGDGLSEERIARRVGRGEVLRGAPYLVVPCMVTDGAHTYRDDRRNAAEREMFVVAAGAGVQNLLVQLAVEGLGSAWVSSTMFCRDVVREVLGLPRDWDPMGAVAVGRPAAPPRDRAPRKADDFLVVR</sequence>
<feature type="domain" description="Nitroreductase" evidence="11">
    <location>
        <begin position="250"/>
        <end position="419"/>
    </location>
</feature>
<dbReference type="GO" id="GO:0052618">
    <property type="term" value="F:coenzyme F420-0:L-glutamate ligase activity"/>
    <property type="evidence" value="ECO:0007669"/>
    <property type="project" value="UniProtKB-EC"/>
</dbReference>
<dbReference type="InterPro" id="IPR002847">
    <property type="entry name" value="F420-0_gamma-glut_ligase-dom"/>
</dbReference>
<feature type="region of interest" description="Disordered" evidence="10">
    <location>
        <begin position="419"/>
        <end position="439"/>
    </location>
</feature>
<dbReference type="GO" id="GO:0046872">
    <property type="term" value="F:metal ion binding"/>
    <property type="evidence" value="ECO:0007669"/>
    <property type="project" value="UniProtKB-KW"/>
</dbReference>
<evidence type="ECO:0000256" key="1">
    <source>
        <dbReference type="ARBA" id="ARBA00022598"/>
    </source>
</evidence>
<keyword evidence="3" id="KW-0547">Nucleotide-binding</keyword>
<dbReference type="SUPFAM" id="SSF144010">
    <property type="entry name" value="CofE-like"/>
    <property type="match status" value="1"/>
</dbReference>
<evidence type="ECO:0000259" key="12">
    <source>
        <dbReference type="Pfam" id="PF01996"/>
    </source>
</evidence>
<evidence type="ECO:0000256" key="4">
    <source>
        <dbReference type="ARBA" id="ARBA00022842"/>
    </source>
</evidence>
<dbReference type="NCBIfam" id="TIGR01916">
    <property type="entry name" value="F420_cofE"/>
    <property type="match status" value="1"/>
</dbReference>
<dbReference type="Gene3D" id="3.40.109.10">
    <property type="entry name" value="NADH Oxidase"/>
    <property type="match status" value="1"/>
</dbReference>
<dbReference type="Gene3D" id="3.30.1330.100">
    <property type="entry name" value="CofE-like"/>
    <property type="match status" value="2"/>
</dbReference>
<dbReference type="EMBL" id="JACHJP010000001">
    <property type="protein sequence ID" value="MBB4914308.1"/>
    <property type="molecule type" value="Genomic_DNA"/>
</dbReference>
<dbReference type="NCBIfam" id="NF009810">
    <property type="entry name" value="PRK13294.1"/>
    <property type="match status" value="1"/>
</dbReference>
<dbReference type="PANTHER" id="PTHR47917">
    <property type="match status" value="1"/>
</dbReference>
<evidence type="ECO:0000256" key="9">
    <source>
        <dbReference type="ARBA" id="ARBA00023268"/>
    </source>
</evidence>
<keyword evidence="6" id="KW-0560">Oxidoreductase</keyword>
<dbReference type="EC" id="6.3.2.31" evidence="13"/>
<dbReference type="InterPro" id="IPR019943">
    <property type="entry name" value="F420_FbiB_C"/>
</dbReference>
<dbReference type="Pfam" id="PF01996">
    <property type="entry name" value="F420_ligase"/>
    <property type="match status" value="1"/>
</dbReference>
<evidence type="ECO:0000259" key="11">
    <source>
        <dbReference type="Pfam" id="PF00881"/>
    </source>
</evidence>
<organism evidence="13 14">
    <name type="scientific">Streptosporangium saharense</name>
    <dbReference type="NCBI Taxonomy" id="1706840"/>
    <lineage>
        <taxon>Bacteria</taxon>
        <taxon>Bacillati</taxon>
        <taxon>Actinomycetota</taxon>
        <taxon>Actinomycetes</taxon>
        <taxon>Streptosporangiales</taxon>
        <taxon>Streptosporangiaceae</taxon>
        <taxon>Streptosporangium</taxon>
    </lineage>
</organism>
<dbReference type="GO" id="GO:0005525">
    <property type="term" value="F:GTP binding"/>
    <property type="evidence" value="ECO:0007669"/>
    <property type="project" value="UniProtKB-KW"/>
</dbReference>
<dbReference type="SUPFAM" id="SSF55469">
    <property type="entry name" value="FMN-dependent nitroreductase-like"/>
    <property type="match status" value="1"/>
</dbReference>